<organism evidence="3 4">
    <name type="scientific">Natronorubrum daqingense</name>
    <dbReference type="NCBI Taxonomy" id="588898"/>
    <lineage>
        <taxon>Archaea</taxon>
        <taxon>Methanobacteriati</taxon>
        <taxon>Methanobacteriota</taxon>
        <taxon>Stenosarchaea group</taxon>
        <taxon>Halobacteria</taxon>
        <taxon>Halobacteriales</taxon>
        <taxon>Natrialbaceae</taxon>
        <taxon>Natronorubrum</taxon>
    </lineage>
</organism>
<feature type="transmembrane region" description="Helical" evidence="1">
    <location>
        <begin position="106"/>
        <end position="128"/>
    </location>
</feature>
<feature type="transmembrane region" description="Helical" evidence="1">
    <location>
        <begin position="215"/>
        <end position="237"/>
    </location>
</feature>
<accession>A0A1N7CYX4</accession>
<feature type="transmembrane region" description="Helical" evidence="1">
    <location>
        <begin position="249"/>
        <end position="272"/>
    </location>
</feature>
<evidence type="ECO:0000313" key="2">
    <source>
        <dbReference type="EMBL" id="APX97124.1"/>
    </source>
</evidence>
<dbReference type="PANTHER" id="PTHR40700">
    <property type="entry name" value="HYPOTHETICAL MEMBRANE PROTEIN, CONSERVED, DUF63 FAMILY"/>
    <property type="match status" value="1"/>
</dbReference>
<feature type="transmembrane region" description="Helical" evidence="1">
    <location>
        <begin position="134"/>
        <end position="155"/>
    </location>
</feature>
<keyword evidence="1" id="KW-0472">Membrane</keyword>
<proteinExistence type="predicted"/>
<reference evidence="2 5" key="1">
    <citation type="submission" date="2017-01" db="EMBL/GenBank/DDBJ databases">
        <title>Complete genome sequence of Haloterrigena daqingensis type strain (JX313T).</title>
        <authorList>
            <person name="Shuang W."/>
        </authorList>
    </citation>
    <scope>NUCLEOTIDE SEQUENCE [LARGE SCALE GENOMIC DNA]</scope>
    <source>
        <strain evidence="2 5">JX313</strain>
    </source>
</reference>
<dbReference type="RefSeq" id="WP_076581448.1">
    <property type="nucleotide sequence ID" value="NZ_CP019327.1"/>
</dbReference>
<keyword evidence="4" id="KW-1185">Reference proteome</keyword>
<dbReference type="Proteomes" id="UP000185687">
    <property type="component" value="Unassembled WGS sequence"/>
</dbReference>
<evidence type="ECO:0000313" key="4">
    <source>
        <dbReference type="Proteomes" id="UP000185687"/>
    </source>
</evidence>
<dbReference type="EMBL" id="CP019327">
    <property type="protein sequence ID" value="APX97124.1"/>
    <property type="molecule type" value="Genomic_DNA"/>
</dbReference>
<dbReference type="PANTHER" id="PTHR40700:SF1">
    <property type="entry name" value="DUF63 DOMAIN-CONTAINING PROTEIN"/>
    <property type="match status" value="1"/>
</dbReference>
<evidence type="ECO:0000256" key="1">
    <source>
        <dbReference type="SAM" id="Phobius"/>
    </source>
</evidence>
<dbReference type="EMBL" id="FTNP01000002">
    <property type="protein sequence ID" value="SIR68730.1"/>
    <property type="molecule type" value="Genomic_DNA"/>
</dbReference>
<protein>
    <submittedName>
        <fullName evidence="2">DUF63 domain-containing protein</fullName>
    </submittedName>
</protein>
<feature type="transmembrane region" description="Helical" evidence="1">
    <location>
        <begin position="162"/>
        <end position="179"/>
    </location>
</feature>
<dbReference type="GeneID" id="30956496"/>
<dbReference type="STRING" id="588898.BB347_11095"/>
<dbReference type="Pfam" id="PF01889">
    <property type="entry name" value="DUF63"/>
    <property type="match status" value="1"/>
</dbReference>
<dbReference type="InterPro" id="IPR002749">
    <property type="entry name" value="DUF63"/>
</dbReference>
<dbReference type="AlphaFoldDB" id="A0A1N7CYX4"/>
<feature type="transmembrane region" description="Helical" evidence="1">
    <location>
        <begin position="70"/>
        <end position="94"/>
    </location>
</feature>
<evidence type="ECO:0000313" key="5">
    <source>
        <dbReference type="Proteomes" id="UP000187321"/>
    </source>
</evidence>
<keyword evidence="1" id="KW-1133">Transmembrane helix</keyword>
<feature type="transmembrane region" description="Helical" evidence="1">
    <location>
        <begin position="40"/>
        <end position="58"/>
    </location>
</feature>
<feature type="transmembrane region" description="Helical" evidence="1">
    <location>
        <begin position="12"/>
        <end position="33"/>
    </location>
</feature>
<keyword evidence="1" id="KW-0812">Transmembrane</keyword>
<dbReference type="KEGG" id="hda:BB347_11095"/>
<dbReference type="OrthoDB" id="308209at2157"/>
<sequence length="273" mass="29159">MVVPEGFVLPPWYLLVPLLVVLVGIVALLWALGPPVTDRTVLAFAPWMMFGSTLHVLHRIDAYPDNLESLFAAPSVYLVTAVIAGSAWIIGIFLYAGGLQPTIERFVGISGTAFFAVFVMIFLNIGWAVGNFELFWPVISVVIAGAVTAIAWIALSLRYTDVAATTSITGVIVVFGHALDGVSTAIGYDVLGAAEEVPLSRLILEAGESLPTDEYIGAGWVFIVVKVLLAVVILGLFKEYVDERPQQARVVLALIAAVGLGPGVHNVLQFVIT</sequence>
<dbReference type="Proteomes" id="UP000187321">
    <property type="component" value="Chromosome"/>
</dbReference>
<reference evidence="3 4" key="2">
    <citation type="submission" date="2017-01" db="EMBL/GenBank/DDBJ databases">
        <authorList>
            <person name="Mah S.A."/>
            <person name="Swanson W.J."/>
            <person name="Moy G.W."/>
            <person name="Vacquier V.D."/>
        </authorList>
    </citation>
    <scope>NUCLEOTIDE SEQUENCE [LARGE SCALE GENOMIC DNA]</scope>
    <source>
        <strain evidence="3 4">CGMCC 1.8909</strain>
    </source>
</reference>
<evidence type="ECO:0000313" key="3">
    <source>
        <dbReference type="EMBL" id="SIR68730.1"/>
    </source>
</evidence>
<gene>
    <name evidence="2" type="ORF">BB347_11095</name>
    <name evidence="3" type="ORF">SAMN05421809_1952</name>
</gene>
<name>A0A1N7CYX4_9EURY</name>